<dbReference type="SUPFAM" id="SSF57501">
    <property type="entry name" value="Cystine-knot cytokines"/>
    <property type="match status" value="1"/>
</dbReference>
<comment type="similarity">
    <text evidence="2">Belongs to the IL-17 family.</text>
</comment>
<dbReference type="PRINTS" id="PR01932">
    <property type="entry name" value="INTRLEUKIN17"/>
</dbReference>
<dbReference type="GO" id="GO:0006954">
    <property type="term" value="P:inflammatory response"/>
    <property type="evidence" value="ECO:0007669"/>
    <property type="project" value="InterPro"/>
</dbReference>
<accession>A0A8T3DIG4</accession>
<evidence type="ECO:0000256" key="5">
    <source>
        <dbReference type="ARBA" id="ARBA00022729"/>
    </source>
</evidence>
<proteinExistence type="inferred from homology"/>
<sequence length="145" mass="16249">MIHANSISLAAYCLVILMVTVHARHKANTLCNSSLKIPRNYQAVPPSVLEGNSNIHARSLSSWTWRINFEENRIPKTISEADCTSSYCVNPKRGPGRVEFDNKLNSLPIRQELLVLRLNKTLGCFQTSYLTVNVGCTCVWARTAE</sequence>
<keyword evidence="8" id="KW-1185">Reference proteome</keyword>
<gene>
    <name evidence="7" type="ORF">AGOR_G00111010</name>
</gene>
<reference evidence="7" key="1">
    <citation type="submission" date="2021-01" db="EMBL/GenBank/DDBJ databases">
        <authorList>
            <person name="Zahm M."/>
            <person name="Roques C."/>
            <person name="Cabau C."/>
            <person name="Klopp C."/>
            <person name="Donnadieu C."/>
            <person name="Jouanno E."/>
            <person name="Lampietro C."/>
            <person name="Louis A."/>
            <person name="Herpin A."/>
            <person name="Echchiki A."/>
            <person name="Berthelot C."/>
            <person name="Parey E."/>
            <person name="Roest-Crollius H."/>
            <person name="Braasch I."/>
            <person name="Postlethwait J."/>
            <person name="Bobe J."/>
            <person name="Montfort J."/>
            <person name="Bouchez O."/>
            <person name="Begum T."/>
            <person name="Mejri S."/>
            <person name="Adams A."/>
            <person name="Chen W.-J."/>
            <person name="Guiguen Y."/>
        </authorList>
    </citation>
    <scope>NUCLEOTIDE SEQUENCE</scope>
    <source>
        <tissue evidence="7">Blood</tissue>
    </source>
</reference>
<feature type="chain" id="PRO_5035924872" evidence="6">
    <location>
        <begin position="24"/>
        <end position="145"/>
    </location>
</feature>
<evidence type="ECO:0000256" key="4">
    <source>
        <dbReference type="ARBA" id="ARBA00022525"/>
    </source>
</evidence>
<dbReference type="InterPro" id="IPR029034">
    <property type="entry name" value="Cystine-knot_cytokine"/>
</dbReference>
<comment type="subcellular location">
    <subcellularLocation>
        <location evidence="1">Secreted</location>
    </subcellularLocation>
</comment>
<feature type="signal peptide" evidence="6">
    <location>
        <begin position="1"/>
        <end position="23"/>
    </location>
</feature>
<keyword evidence="3" id="KW-0202">Cytokine</keyword>
<protein>
    <submittedName>
        <fullName evidence="7">Uncharacterized protein</fullName>
    </submittedName>
</protein>
<comment type="caution">
    <text evidence="7">The sequence shown here is derived from an EMBL/GenBank/DDBJ whole genome shotgun (WGS) entry which is preliminary data.</text>
</comment>
<evidence type="ECO:0000313" key="7">
    <source>
        <dbReference type="EMBL" id="KAI1895850.1"/>
    </source>
</evidence>
<dbReference type="AlphaFoldDB" id="A0A8T3DIG4"/>
<evidence type="ECO:0000256" key="2">
    <source>
        <dbReference type="ARBA" id="ARBA00007236"/>
    </source>
</evidence>
<dbReference type="GO" id="GO:0005125">
    <property type="term" value="F:cytokine activity"/>
    <property type="evidence" value="ECO:0007669"/>
    <property type="project" value="UniProtKB-KW"/>
</dbReference>
<organism evidence="7 8">
    <name type="scientific">Albula goreensis</name>
    <dbReference type="NCBI Taxonomy" id="1534307"/>
    <lineage>
        <taxon>Eukaryota</taxon>
        <taxon>Metazoa</taxon>
        <taxon>Chordata</taxon>
        <taxon>Craniata</taxon>
        <taxon>Vertebrata</taxon>
        <taxon>Euteleostomi</taxon>
        <taxon>Actinopterygii</taxon>
        <taxon>Neopterygii</taxon>
        <taxon>Teleostei</taxon>
        <taxon>Albuliformes</taxon>
        <taxon>Albulidae</taxon>
        <taxon>Albula</taxon>
    </lineage>
</organism>
<evidence type="ECO:0000313" key="8">
    <source>
        <dbReference type="Proteomes" id="UP000829720"/>
    </source>
</evidence>
<dbReference type="GO" id="GO:0005615">
    <property type="term" value="C:extracellular space"/>
    <property type="evidence" value="ECO:0007669"/>
    <property type="project" value="UniProtKB-KW"/>
</dbReference>
<evidence type="ECO:0000256" key="6">
    <source>
        <dbReference type="SAM" id="SignalP"/>
    </source>
</evidence>
<dbReference type="OrthoDB" id="6093351at2759"/>
<dbReference type="Gene3D" id="2.10.90.10">
    <property type="entry name" value="Cystine-knot cytokines"/>
    <property type="match status" value="1"/>
</dbReference>
<keyword evidence="4" id="KW-0964">Secreted</keyword>
<evidence type="ECO:0000256" key="3">
    <source>
        <dbReference type="ARBA" id="ARBA00022514"/>
    </source>
</evidence>
<dbReference type="EMBL" id="JAERUA010000009">
    <property type="protein sequence ID" value="KAI1895850.1"/>
    <property type="molecule type" value="Genomic_DNA"/>
</dbReference>
<keyword evidence="5 6" id="KW-0732">Signal</keyword>
<dbReference type="Proteomes" id="UP000829720">
    <property type="component" value="Unassembled WGS sequence"/>
</dbReference>
<dbReference type="InterPro" id="IPR020440">
    <property type="entry name" value="IL-17_chr"/>
</dbReference>
<dbReference type="InterPro" id="IPR010345">
    <property type="entry name" value="IL-17_fam"/>
</dbReference>
<dbReference type="Pfam" id="PF06083">
    <property type="entry name" value="IL17"/>
    <property type="match status" value="1"/>
</dbReference>
<name>A0A8T3DIG4_9TELE</name>
<evidence type="ECO:0000256" key="1">
    <source>
        <dbReference type="ARBA" id="ARBA00004613"/>
    </source>
</evidence>